<protein>
    <submittedName>
        <fullName evidence="1">Uncharacterized protein</fullName>
    </submittedName>
</protein>
<dbReference type="EMBL" id="CM000760">
    <property type="protein sequence ID" value="OQU91833.1"/>
    <property type="molecule type" value="Genomic_DNA"/>
</dbReference>
<evidence type="ECO:0000313" key="2">
    <source>
        <dbReference type="Proteomes" id="UP000000768"/>
    </source>
</evidence>
<dbReference type="Proteomes" id="UP000000768">
    <property type="component" value="Chromosome 1"/>
</dbReference>
<gene>
    <name evidence="1" type="ORF">SORBI_3001G254150</name>
</gene>
<reference evidence="2" key="2">
    <citation type="journal article" date="2018" name="Plant J.">
        <title>The Sorghum bicolor reference genome: improved assembly, gene annotations, a transcriptome atlas, and signatures of genome organization.</title>
        <authorList>
            <person name="McCormick R.F."/>
            <person name="Truong S.K."/>
            <person name="Sreedasyam A."/>
            <person name="Jenkins J."/>
            <person name="Shu S."/>
            <person name="Sims D."/>
            <person name="Kennedy M."/>
            <person name="Amirebrahimi M."/>
            <person name="Weers B.D."/>
            <person name="McKinley B."/>
            <person name="Mattison A."/>
            <person name="Morishige D.T."/>
            <person name="Grimwood J."/>
            <person name="Schmutz J."/>
            <person name="Mullet J.E."/>
        </authorList>
    </citation>
    <scope>NUCLEOTIDE SEQUENCE [LARGE SCALE GENOMIC DNA]</scope>
    <source>
        <strain evidence="2">cv. BTx623</strain>
    </source>
</reference>
<dbReference type="AlphaFoldDB" id="A0A1Z5S7C9"/>
<organism evidence="1 2">
    <name type="scientific">Sorghum bicolor</name>
    <name type="common">Sorghum</name>
    <name type="synonym">Sorghum vulgare</name>
    <dbReference type="NCBI Taxonomy" id="4558"/>
    <lineage>
        <taxon>Eukaryota</taxon>
        <taxon>Viridiplantae</taxon>
        <taxon>Streptophyta</taxon>
        <taxon>Embryophyta</taxon>
        <taxon>Tracheophyta</taxon>
        <taxon>Spermatophyta</taxon>
        <taxon>Magnoliopsida</taxon>
        <taxon>Liliopsida</taxon>
        <taxon>Poales</taxon>
        <taxon>Poaceae</taxon>
        <taxon>PACMAD clade</taxon>
        <taxon>Panicoideae</taxon>
        <taxon>Andropogonodae</taxon>
        <taxon>Andropogoneae</taxon>
        <taxon>Sorghinae</taxon>
        <taxon>Sorghum</taxon>
    </lineage>
</organism>
<evidence type="ECO:0000313" key="1">
    <source>
        <dbReference type="EMBL" id="OQU91833.1"/>
    </source>
</evidence>
<proteinExistence type="predicted"/>
<sequence length="37" mass="4566">MNARHLFQVKELGIYLLIAQLNFLHHQYQAWDKLWQV</sequence>
<reference evidence="1 2" key="1">
    <citation type="journal article" date="2009" name="Nature">
        <title>The Sorghum bicolor genome and the diversification of grasses.</title>
        <authorList>
            <person name="Paterson A.H."/>
            <person name="Bowers J.E."/>
            <person name="Bruggmann R."/>
            <person name="Dubchak I."/>
            <person name="Grimwood J."/>
            <person name="Gundlach H."/>
            <person name="Haberer G."/>
            <person name="Hellsten U."/>
            <person name="Mitros T."/>
            <person name="Poliakov A."/>
            <person name="Schmutz J."/>
            <person name="Spannagl M."/>
            <person name="Tang H."/>
            <person name="Wang X."/>
            <person name="Wicker T."/>
            <person name="Bharti A.K."/>
            <person name="Chapman J."/>
            <person name="Feltus F.A."/>
            <person name="Gowik U."/>
            <person name="Grigoriev I.V."/>
            <person name="Lyons E."/>
            <person name="Maher C.A."/>
            <person name="Martis M."/>
            <person name="Narechania A."/>
            <person name="Otillar R.P."/>
            <person name="Penning B.W."/>
            <person name="Salamov A.A."/>
            <person name="Wang Y."/>
            <person name="Zhang L."/>
            <person name="Carpita N.C."/>
            <person name="Freeling M."/>
            <person name="Gingle A.R."/>
            <person name="Hash C.T."/>
            <person name="Keller B."/>
            <person name="Klein P."/>
            <person name="Kresovich S."/>
            <person name="McCann M.C."/>
            <person name="Ming R."/>
            <person name="Peterson D.G."/>
            <person name="Mehboob-ur-Rahman"/>
            <person name="Ware D."/>
            <person name="Westhoff P."/>
            <person name="Mayer K.F."/>
            <person name="Messing J."/>
            <person name="Rokhsar D.S."/>
        </authorList>
    </citation>
    <scope>NUCLEOTIDE SEQUENCE [LARGE SCALE GENOMIC DNA]</scope>
    <source>
        <strain evidence="2">cv. BTx623</strain>
    </source>
</reference>
<name>A0A1Z5S7C9_SORBI</name>
<dbReference type="InParanoid" id="A0A1Z5S7C9"/>
<dbReference type="Gramene" id="OQU91833">
    <property type="protein sequence ID" value="OQU91833"/>
    <property type="gene ID" value="SORBI_3001G254150"/>
</dbReference>
<accession>A0A1Z5S7C9</accession>
<keyword evidence="2" id="KW-1185">Reference proteome</keyword>